<dbReference type="EC" id="2.5.1.18" evidence="3"/>
<dbReference type="CDD" id="cd03075">
    <property type="entry name" value="GST_N_Mu"/>
    <property type="match status" value="1"/>
</dbReference>
<evidence type="ECO:0000259" key="9">
    <source>
        <dbReference type="PROSITE" id="PS50405"/>
    </source>
</evidence>
<evidence type="ECO:0000259" key="8">
    <source>
        <dbReference type="PROSITE" id="PS50404"/>
    </source>
</evidence>
<dbReference type="GO" id="GO:0042802">
    <property type="term" value="F:identical protein binding"/>
    <property type="evidence" value="ECO:0007669"/>
    <property type="project" value="UniProtKB-ARBA"/>
</dbReference>
<feature type="domain" description="GST N-terminal" evidence="8">
    <location>
        <begin position="1"/>
        <end position="88"/>
    </location>
</feature>
<dbReference type="SFLD" id="SFLDG01205">
    <property type="entry name" value="AMPS.1"/>
    <property type="match status" value="1"/>
</dbReference>
<organism evidence="10 11">
    <name type="scientific">Argiope bruennichi</name>
    <name type="common">Wasp spider</name>
    <name type="synonym">Aranea bruennichi</name>
    <dbReference type="NCBI Taxonomy" id="94029"/>
    <lineage>
        <taxon>Eukaryota</taxon>
        <taxon>Metazoa</taxon>
        <taxon>Ecdysozoa</taxon>
        <taxon>Arthropoda</taxon>
        <taxon>Chelicerata</taxon>
        <taxon>Arachnida</taxon>
        <taxon>Araneae</taxon>
        <taxon>Araneomorphae</taxon>
        <taxon>Entelegynae</taxon>
        <taxon>Araneoidea</taxon>
        <taxon>Araneidae</taxon>
        <taxon>Argiope</taxon>
    </lineage>
</organism>
<dbReference type="InterPro" id="IPR050213">
    <property type="entry name" value="GST_superfamily"/>
</dbReference>
<dbReference type="PROSITE" id="PS50404">
    <property type="entry name" value="GST_NTER"/>
    <property type="match status" value="1"/>
</dbReference>
<proteinExistence type="inferred from homology"/>
<dbReference type="Pfam" id="PF02798">
    <property type="entry name" value="GST_N"/>
    <property type="match status" value="1"/>
</dbReference>
<evidence type="ECO:0000256" key="6">
    <source>
        <dbReference type="ARBA" id="ARBA00071200"/>
    </source>
</evidence>
<dbReference type="InterPro" id="IPR040079">
    <property type="entry name" value="Glutathione_S-Trfase"/>
</dbReference>
<comment type="similarity">
    <text evidence="2">Belongs to the GST superfamily. Mu family.</text>
</comment>
<dbReference type="InterPro" id="IPR036282">
    <property type="entry name" value="Glutathione-S-Trfase_C_sf"/>
</dbReference>
<dbReference type="InterPro" id="IPR010987">
    <property type="entry name" value="Glutathione-S-Trfase_C-like"/>
</dbReference>
<name>A0A8T0FFL1_ARGBR</name>
<sequence length="224" mass="26446">MAPVLGYWNIRGLAQPIRLMLAYTETKYEDKRYVYGPPPDFDRRDWLGEKLELGLDFPNLPYYIDGNTKLTQSITIMRYLARKLELDPTTEEERIRADLVEQQTADFRMALTRICYSADFENLKTEYLKTLPTHFKNFSAFLGNRKWLASADKLTYVDFMLYEAIDHNRILEPDCLKHFPTLKAFMERFEELPTIKKYMESDDFIKYPLNGDMAAFGSRLSKKK</sequence>
<dbReference type="InterPro" id="IPR036249">
    <property type="entry name" value="Thioredoxin-like_sf"/>
</dbReference>
<dbReference type="SFLD" id="SFLDG00363">
    <property type="entry name" value="AMPS_(cytGST):_Alpha-__Mu-__Pi"/>
    <property type="match status" value="1"/>
</dbReference>
<dbReference type="EMBL" id="JABXBU010000011">
    <property type="protein sequence ID" value="KAF8790074.1"/>
    <property type="molecule type" value="Genomic_DNA"/>
</dbReference>
<keyword evidence="4" id="KW-0808">Transferase</keyword>
<evidence type="ECO:0000256" key="5">
    <source>
        <dbReference type="ARBA" id="ARBA00047960"/>
    </source>
</evidence>
<dbReference type="PANTHER" id="PTHR11571:SF222">
    <property type="entry name" value="GLUTATHIONE TRANSFERASE"/>
    <property type="match status" value="1"/>
</dbReference>
<dbReference type="InterPro" id="IPR004045">
    <property type="entry name" value="Glutathione_S-Trfase_N"/>
</dbReference>
<comment type="function">
    <text evidence="1">Conjugation of reduced glutathione to a wide number of exogenous and endogenous hydrophobic electrophiles.</text>
</comment>
<dbReference type="InterPro" id="IPR003081">
    <property type="entry name" value="GST_mu"/>
</dbReference>
<comment type="caution">
    <text evidence="10">The sequence shown here is derived from an EMBL/GenBank/DDBJ whole genome shotgun (WGS) entry which is preliminary data.</text>
</comment>
<evidence type="ECO:0000313" key="11">
    <source>
        <dbReference type="Proteomes" id="UP000807504"/>
    </source>
</evidence>
<gene>
    <name evidence="10" type="ORF">HNY73_005150</name>
</gene>
<dbReference type="Gene3D" id="3.40.30.10">
    <property type="entry name" value="Glutaredoxin"/>
    <property type="match status" value="1"/>
</dbReference>
<evidence type="ECO:0000256" key="4">
    <source>
        <dbReference type="ARBA" id="ARBA00022679"/>
    </source>
</evidence>
<dbReference type="InterPro" id="IPR004046">
    <property type="entry name" value="GST_C"/>
</dbReference>
<dbReference type="PRINTS" id="PR01267">
    <property type="entry name" value="GSTRNSFRASEM"/>
</dbReference>
<dbReference type="GO" id="GO:0006749">
    <property type="term" value="P:glutathione metabolic process"/>
    <property type="evidence" value="ECO:0007669"/>
    <property type="project" value="TreeGrafter"/>
</dbReference>
<dbReference type="SUPFAM" id="SSF47616">
    <property type="entry name" value="GST C-terminal domain-like"/>
    <property type="match status" value="1"/>
</dbReference>
<dbReference type="SUPFAM" id="SSF52833">
    <property type="entry name" value="Thioredoxin-like"/>
    <property type="match status" value="1"/>
</dbReference>
<dbReference type="Proteomes" id="UP000807504">
    <property type="component" value="Unassembled WGS sequence"/>
</dbReference>
<dbReference type="GO" id="GO:0004364">
    <property type="term" value="F:glutathione transferase activity"/>
    <property type="evidence" value="ECO:0007669"/>
    <property type="project" value="UniProtKB-EC"/>
</dbReference>
<dbReference type="Gene3D" id="1.20.1050.10">
    <property type="match status" value="1"/>
</dbReference>
<comment type="catalytic activity">
    <reaction evidence="5">
        <text>RX + glutathione = an S-substituted glutathione + a halide anion + H(+)</text>
        <dbReference type="Rhea" id="RHEA:16437"/>
        <dbReference type="ChEBI" id="CHEBI:15378"/>
        <dbReference type="ChEBI" id="CHEBI:16042"/>
        <dbReference type="ChEBI" id="CHEBI:17792"/>
        <dbReference type="ChEBI" id="CHEBI:57925"/>
        <dbReference type="ChEBI" id="CHEBI:90779"/>
        <dbReference type="EC" id="2.5.1.18"/>
    </reaction>
</comment>
<accession>A0A8T0FFL1</accession>
<evidence type="ECO:0000256" key="1">
    <source>
        <dbReference type="ARBA" id="ARBA00003701"/>
    </source>
</evidence>
<dbReference type="FunFam" id="1.20.1050.10:FF:000003">
    <property type="entry name" value="Glutathione S-transferase 2"/>
    <property type="match status" value="1"/>
</dbReference>
<reference evidence="10" key="1">
    <citation type="journal article" date="2020" name="bioRxiv">
        <title>Chromosome-level reference genome of the European wasp spider Argiope bruennichi: a resource for studies on range expansion and evolutionary adaptation.</title>
        <authorList>
            <person name="Sheffer M.M."/>
            <person name="Hoppe A."/>
            <person name="Krehenwinkel H."/>
            <person name="Uhl G."/>
            <person name="Kuss A.W."/>
            <person name="Jensen L."/>
            <person name="Jensen C."/>
            <person name="Gillespie R.G."/>
            <person name="Hoff K.J."/>
            <person name="Prost S."/>
        </authorList>
    </citation>
    <scope>NUCLEOTIDE SEQUENCE</scope>
</reference>
<dbReference type="SFLD" id="SFLDS00019">
    <property type="entry name" value="Glutathione_Transferase_(cytos"/>
    <property type="match status" value="1"/>
</dbReference>
<dbReference type="OMA" id="ICDFHIY"/>
<protein>
    <recommendedName>
        <fullName evidence="6">Glutathione S-transferase</fullName>
        <ecNumber evidence="3">2.5.1.18</ecNumber>
    </recommendedName>
    <alternativeName>
        <fullName evidence="7">GST class-mu</fullName>
    </alternativeName>
</protein>
<dbReference type="AlphaFoldDB" id="A0A8T0FFL1"/>
<evidence type="ECO:0000256" key="2">
    <source>
        <dbReference type="ARBA" id="ARBA00005861"/>
    </source>
</evidence>
<feature type="domain" description="GST C-terminal" evidence="9">
    <location>
        <begin position="90"/>
        <end position="209"/>
    </location>
</feature>
<dbReference type="FunFam" id="3.40.30.10:FF:000019">
    <property type="entry name" value="Glutathione S-transferase Mu"/>
    <property type="match status" value="1"/>
</dbReference>
<keyword evidence="11" id="KW-1185">Reference proteome</keyword>
<dbReference type="CDD" id="cd03209">
    <property type="entry name" value="GST_C_Mu"/>
    <property type="match status" value="1"/>
</dbReference>
<dbReference type="Pfam" id="PF14497">
    <property type="entry name" value="GST_C_3"/>
    <property type="match status" value="1"/>
</dbReference>
<evidence type="ECO:0000256" key="3">
    <source>
        <dbReference type="ARBA" id="ARBA00012452"/>
    </source>
</evidence>
<dbReference type="PANTHER" id="PTHR11571">
    <property type="entry name" value="GLUTATHIONE S-TRANSFERASE"/>
    <property type="match status" value="1"/>
</dbReference>
<dbReference type="OrthoDB" id="4951845at2759"/>
<evidence type="ECO:0000313" key="10">
    <source>
        <dbReference type="EMBL" id="KAF8790074.1"/>
    </source>
</evidence>
<evidence type="ECO:0000256" key="7">
    <source>
        <dbReference type="ARBA" id="ARBA00081375"/>
    </source>
</evidence>
<dbReference type="PROSITE" id="PS50405">
    <property type="entry name" value="GST_CTER"/>
    <property type="match status" value="1"/>
</dbReference>
<reference evidence="10" key="2">
    <citation type="submission" date="2020-06" db="EMBL/GenBank/DDBJ databases">
        <authorList>
            <person name="Sheffer M."/>
        </authorList>
    </citation>
    <scope>NUCLEOTIDE SEQUENCE</scope>
</reference>